<reference evidence="2 3" key="1">
    <citation type="submission" date="2022-04" db="EMBL/GenBank/DDBJ databases">
        <title>Genome sequence of C. roseum typestrain.</title>
        <authorList>
            <person name="Poehlein A."/>
            <person name="Schoch T."/>
            <person name="Duerre P."/>
            <person name="Daniel R."/>
        </authorList>
    </citation>
    <scope>NUCLEOTIDE SEQUENCE [LARGE SCALE GENOMIC DNA]</scope>
    <source>
        <strain evidence="2 3">DSM 7320</strain>
    </source>
</reference>
<dbReference type="InterPro" id="IPR038157">
    <property type="entry name" value="FeoA_core_dom"/>
</dbReference>
<gene>
    <name evidence="2" type="ORF">CROST_015840</name>
</gene>
<evidence type="ECO:0000259" key="1">
    <source>
        <dbReference type="SMART" id="SM00899"/>
    </source>
</evidence>
<feature type="domain" description="Ferrous iron transporter FeoA-like" evidence="1">
    <location>
        <begin position="6"/>
        <end position="76"/>
    </location>
</feature>
<dbReference type="SMART" id="SM00899">
    <property type="entry name" value="FeoA"/>
    <property type="match status" value="1"/>
</dbReference>
<name>A0A1S8LPJ1_9CLOT</name>
<dbReference type="GO" id="GO:0046914">
    <property type="term" value="F:transition metal ion binding"/>
    <property type="evidence" value="ECO:0007669"/>
    <property type="project" value="InterPro"/>
</dbReference>
<accession>A0A1S8LPJ1</accession>
<dbReference type="SUPFAM" id="SSF50037">
    <property type="entry name" value="C-terminal domain of transcriptional repressors"/>
    <property type="match status" value="1"/>
</dbReference>
<dbReference type="EMBL" id="CP096983">
    <property type="protein sequence ID" value="URZ10869.1"/>
    <property type="molecule type" value="Genomic_DNA"/>
</dbReference>
<keyword evidence="3" id="KW-1185">Reference proteome</keyword>
<dbReference type="Pfam" id="PF04023">
    <property type="entry name" value="FeoA"/>
    <property type="match status" value="1"/>
</dbReference>
<dbReference type="InterPro" id="IPR053184">
    <property type="entry name" value="FeoA-like"/>
</dbReference>
<dbReference type="Proteomes" id="UP000190951">
    <property type="component" value="Chromosome"/>
</dbReference>
<dbReference type="InterPro" id="IPR007167">
    <property type="entry name" value="Fe-transptr_FeoA-like"/>
</dbReference>
<organism evidence="2 3">
    <name type="scientific">Clostridium felsineum</name>
    <dbReference type="NCBI Taxonomy" id="36839"/>
    <lineage>
        <taxon>Bacteria</taxon>
        <taxon>Bacillati</taxon>
        <taxon>Bacillota</taxon>
        <taxon>Clostridia</taxon>
        <taxon>Eubacteriales</taxon>
        <taxon>Clostridiaceae</taxon>
        <taxon>Clostridium</taxon>
    </lineage>
</organism>
<dbReference type="PANTHER" id="PTHR43151">
    <property type="entry name" value="FEOA FAMILY PROTEIN"/>
    <property type="match status" value="1"/>
</dbReference>
<proteinExistence type="predicted"/>
<dbReference type="STRING" id="84029.CROST_09990"/>
<dbReference type="InterPro" id="IPR008988">
    <property type="entry name" value="Transcriptional_repressor_C"/>
</dbReference>
<dbReference type="KEGG" id="crw:CROST_015840"/>
<dbReference type="RefSeq" id="WP_077835803.1">
    <property type="nucleotide sequence ID" value="NZ_CP096983.1"/>
</dbReference>
<sequence>MVKSSMPLNFILTGRVARVSDVKGNEVMCKKLMEMGFNSGAVISIVKNDAAHIVVKVGETRLALNRGMAQRVMVTEV</sequence>
<evidence type="ECO:0000313" key="3">
    <source>
        <dbReference type="Proteomes" id="UP000190951"/>
    </source>
</evidence>
<dbReference type="PANTHER" id="PTHR43151:SF1">
    <property type="entry name" value="SSR2333 PROTEIN"/>
    <property type="match status" value="1"/>
</dbReference>
<dbReference type="AlphaFoldDB" id="A0A1S8LPJ1"/>
<dbReference type="Gene3D" id="2.30.30.90">
    <property type="match status" value="1"/>
</dbReference>
<protein>
    <recommendedName>
        <fullName evidence="1">Ferrous iron transporter FeoA-like domain-containing protein</fullName>
    </recommendedName>
</protein>
<evidence type="ECO:0000313" key="2">
    <source>
        <dbReference type="EMBL" id="URZ10869.1"/>
    </source>
</evidence>